<dbReference type="PROSITE" id="PS50928">
    <property type="entry name" value="ABC_TM1"/>
    <property type="match status" value="1"/>
</dbReference>
<dbReference type="STRING" id="632773.BBEV_2322"/>
<evidence type="ECO:0000256" key="3">
    <source>
        <dbReference type="ARBA" id="ARBA00022475"/>
    </source>
</evidence>
<dbReference type="Pfam" id="PF00528">
    <property type="entry name" value="BPD_transp_1"/>
    <property type="match status" value="1"/>
</dbReference>
<keyword evidence="10" id="KW-1185">Reference proteome</keyword>
<gene>
    <name evidence="9" type="primary">dppC-4</name>
    <name evidence="9" type="ORF">BBEV_2322</name>
</gene>
<comment type="similarity">
    <text evidence="7">Belongs to the binding-protein-dependent transport system permease family.</text>
</comment>
<evidence type="ECO:0000256" key="6">
    <source>
        <dbReference type="ARBA" id="ARBA00023136"/>
    </source>
</evidence>
<dbReference type="SUPFAM" id="SSF161098">
    <property type="entry name" value="MetI-like"/>
    <property type="match status" value="1"/>
</dbReference>
<dbReference type="OrthoDB" id="9797472at2"/>
<dbReference type="AlphaFoldDB" id="A0A1D7QXB3"/>
<evidence type="ECO:0000256" key="1">
    <source>
        <dbReference type="ARBA" id="ARBA00004651"/>
    </source>
</evidence>
<keyword evidence="3" id="KW-1003">Cell membrane</keyword>
<dbReference type="PATRIC" id="fig|632773.3.peg.2426"/>
<accession>A0A1D7QXB3</accession>
<keyword evidence="6 7" id="KW-0472">Membrane</keyword>
<evidence type="ECO:0000313" key="9">
    <source>
        <dbReference type="EMBL" id="AOM83663.1"/>
    </source>
</evidence>
<reference evidence="9 10" key="1">
    <citation type="submission" date="2015-08" db="EMBL/GenBank/DDBJ databases">
        <title>The complete genome sequence of Bacillus beveridgei MLTeJB.</title>
        <authorList>
            <person name="Hanson T.E."/>
            <person name="Mesa C."/>
            <person name="Basesman S.M."/>
            <person name="Oremland R.S."/>
        </authorList>
    </citation>
    <scope>NUCLEOTIDE SEQUENCE [LARGE SCALE GENOMIC DNA]</scope>
    <source>
        <strain evidence="9 10">MLTeJB</strain>
    </source>
</reference>
<feature type="transmembrane region" description="Helical" evidence="7">
    <location>
        <begin position="9"/>
        <end position="29"/>
    </location>
</feature>
<feature type="transmembrane region" description="Helical" evidence="7">
    <location>
        <begin position="70"/>
        <end position="94"/>
    </location>
</feature>
<evidence type="ECO:0000259" key="8">
    <source>
        <dbReference type="PROSITE" id="PS50928"/>
    </source>
</evidence>
<feature type="transmembrane region" description="Helical" evidence="7">
    <location>
        <begin position="235"/>
        <end position="254"/>
    </location>
</feature>
<protein>
    <submittedName>
        <fullName evidence="9">Dipeptide transport system permease protein DppC</fullName>
    </submittedName>
</protein>
<keyword evidence="5 7" id="KW-1133">Transmembrane helix</keyword>
<evidence type="ECO:0000313" key="10">
    <source>
        <dbReference type="Proteomes" id="UP000094463"/>
    </source>
</evidence>
<feature type="domain" description="ABC transmembrane type-1" evidence="8">
    <location>
        <begin position="68"/>
        <end position="258"/>
    </location>
</feature>
<dbReference type="InterPro" id="IPR000515">
    <property type="entry name" value="MetI-like"/>
</dbReference>
<dbReference type="Proteomes" id="UP000094463">
    <property type="component" value="Chromosome"/>
</dbReference>
<dbReference type="KEGG" id="bbev:BBEV_2322"/>
<feature type="transmembrane region" description="Helical" evidence="7">
    <location>
        <begin position="181"/>
        <end position="201"/>
    </location>
</feature>
<dbReference type="Gene3D" id="1.10.3720.10">
    <property type="entry name" value="MetI-like"/>
    <property type="match status" value="1"/>
</dbReference>
<comment type="subcellular location">
    <subcellularLocation>
        <location evidence="1 7">Cell membrane</location>
        <topology evidence="1 7">Multi-pass membrane protein</topology>
    </subcellularLocation>
</comment>
<dbReference type="InterPro" id="IPR050366">
    <property type="entry name" value="BP-dependent_transpt_permease"/>
</dbReference>
<dbReference type="GO" id="GO:0055085">
    <property type="term" value="P:transmembrane transport"/>
    <property type="evidence" value="ECO:0007669"/>
    <property type="project" value="InterPro"/>
</dbReference>
<evidence type="ECO:0000256" key="7">
    <source>
        <dbReference type="RuleBase" id="RU363032"/>
    </source>
</evidence>
<dbReference type="CDD" id="cd06261">
    <property type="entry name" value="TM_PBP2"/>
    <property type="match status" value="1"/>
</dbReference>
<evidence type="ECO:0000256" key="2">
    <source>
        <dbReference type="ARBA" id="ARBA00022448"/>
    </source>
</evidence>
<dbReference type="RefSeq" id="WP_069365622.1">
    <property type="nucleotide sequence ID" value="NZ_CP012502.1"/>
</dbReference>
<proteinExistence type="inferred from homology"/>
<dbReference type="EMBL" id="CP012502">
    <property type="protein sequence ID" value="AOM83663.1"/>
    <property type="molecule type" value="Genomic_DNA"/>
</dbReference>
<dbReference type="PANTHER" id="PTHR43386">
    <property type="entry name" value="OLIGOPEPTIDE TRANSPORT SYSTEM PERMEASE PROTEIN APPC"/>
    <property type="match status" value="1"/>
</dbReference>
<dbReference type="PANTHER" id="PTHR43386:SF23">
    <property type="entry name" value="ABC TRANSPORTER"/>
    <property type="match status" value="1"/>
</dbReference>
<name>A0A1D7QXB3_9BACI</name>
<keyword evidence="2 7" id="KW-0813">Transport</keyword>
<organism evidence="9 10">
    <name type="scientific">Salisediminibacterium beveridgei</name>
    <dbReference type="NCBI Taxonomy" id="632773"/>
    <lineage>
        <taxon>Bacteria</taxon>
        <taxon>Bacillati</taxon>
        <taxon>Bacillota</taxon>
        <taxon>Bacilli</taxon>
        <taxon>Bacillales</taxon>
        <taxon>Bacillaceae</taxon>
        <taxon>Salisediminibacterium</taxon>
    </lineage>
</organism>
<sequence>MLNIRQKTLVVIAVSSSLILAVILGGLILGDERITTELTNRNQAPGWLHPFGTDWLGRDMLTRTLKGLTLSLGVGMLAAGASAIIALILGVCAATLGKTVDSMIKWLIDLFLSVPHLVTLILISFALGGGFKGIVVGIAFTHWPSLARVIRSEVLQLKSQPYIEAASQFGKSRLWIMRYHMLPHLWPQLIVGLVLLFPHAIMHEAAITFLGFGLSPHEPAIGIILSESMRYLSTGMWWLAFFPGLLLLIVVRSFDVLGDHLRKLIDPTQAHR</sequence>
<evidence type="ECO:0000256" key="4">
    <source>
        <dbReference type="ARBA" id="ARBA00022692"/>
    </source>
</evidence>
<dbReference type="InterPro" id="IPR035906">
    <property type="entry name" value="MetI-like_sf"/>
</dbReference>
<dbReference type="GO" id="GO:0005886">
    <property type="term" value="C:plasma membrane"/>
    <property type="evidence" value="ECO:0007669"/>
    <property type="project" value="UniProtKB-SubCell"/>
</dbReference>
<keyword evidence="4 7" id="KW-0812">Transmembrane</keyword>
<evidence type="ECO:0000256" key="5">
    <source>
        <dbReference type="ARBA" id="ARBA00022989"/>
    </source>
</evidence>